<dbReference type="EMBL" id="JBHUDX010000110">
    <property type="protein sequence ID" value="MFD1662983.1"/>
    <property type="molecule type" value="Genomic_DNA"/>
</dbReference>
<keyword evidence="2" id="KW-1185">Reference proteome</keyword>
<gene>
    <name evidence="1" type="ORF">ACFSL4_33655</name>
</gene>
<dbReference type="SUPFAM" id="SSF46785">
    <property type="entry name" value="Winged helix' DNA-binding domain"/>
    <property type="match status" value="1"/>
</dbReference>
<reference evidence="2" key="1">
    <citation type="journal article" date="2019" name="Int. J. Syst. Evol. Microbiol.">
        <title>The Global Catalogue of Microorganisms (GCM) 10K type strain sequencing project: providing services to taxonomists for standard genome sequencing and annotation.</title>
        <authorList>
            <consortium name="The Broad Institute Genomics Platform"/>
            <consortium name="The Broad Institute Genome Sequencing Center for Infectious Disease"/>
            <person name="Wu L."/>
            <person name="Ma J."/>
        </authorList>
    </citation>
    <scope>NUCLEOTIDE SEQUENCE [LARGE SCALE GENOMIC DNA]</scope>
    <source>
        <strain evidence="2">CGMCC 1.12470</strain>
    </source>
</reference>
<comment type="caution">
    <text evidence="1">The sequence shown here is derived from an EMBL/GenBank/DDBJ whole genome shotgun (WGS) entry which is preliminary data.</text>
</comment>
<dbReference type="Gene3D" id="1.10.10.10">
    <property type="entry name" value="Winged helix-like DNA-binding domain superfamily/Winged helix DNA-binding domain"/>
    <property type="match status" value="1"/>
</dbReference>
<evidence type="ECO:0000313" key="1">
    <source>
        <dbReference type="EMBL" id="MFD1662983.1"/>
    </source>
</evidence>
<sequence length="146" mass="15593">MTHPTPTLDSRLVGLTHYASRTLLERLLARTGTTFDQSVALRALADHGGTLEHTALVARLRDGLKIGDEAVARTAVDTLIAEGLLEIAQERVSLTDRGRDLSDGIQAGAREIASRLYAGIPQEDLETAGRVLTLVLERANADLAAA</sequence>
<dbReference type="Proteomes" id="UP001597261">
    <property type="component" value="Unassembled WGS sequence"/>
</dbReference>
<proteinExistence type="predicted"/>
<evidence type="ECO:0000313" key="2">
    <source>
        <dbReference type="Proteomes" id="UP001597261"/>
    </source>
</evidence>
<organism evidence="1 2">
    <name type="scientific">Streptomyces caeni</name>
    <dbReference type="NCBI Taxonomy" id="2307231"/>
    <lineage>
        <taxon>Bacteria</taxon>
        <taxon>Bacillati</taxon>
        <taxon>Actinomycetota</taxon>
        <taxon>Actinomycetes</taxon>
        <taxon>Kitasatosporales</taxon>
        <taxon>Streptomycetaceae</taxon>
        <taxon>Streptomyces</taxon>
    </lineage>
</organism>
<accession>A0ABW4J391</accession>
<dbReference type="RefSeq" id="WP_381091408.1">
    <property type="nucleotide sequence ID" value="NZ_JBHUDX010000110.1"/>
</dbReference>
<protein>
    <submittedName>
        <fullName evidence="1">MarR family transcriptional regulator</fullName>
    </submittedName>
</protein>
<dbReference type="InterPro" id="IPR036390">
    <property type="entry name" value="WH_DNA-bd_sf"/>
</dbReference>
<name>A0ABW4J391_9ACTN</name>
<dbReference type="InterPro" id="IPR036388">
    <property type="entry name" value="WH-like_DNA-bd_sf"/>
</dbReference>